<protein>
    <submittedName>
        <fullName evidence="1">Uncharacterized protein (DUF1810 family)</fullName>
    </submittedName>
</protein>
<dbReference type="EMBL" id="JACHOO010000002">
    <property type="protein sequence ID" value="MBB5751935.1"/>
    <property type="molecule type" value="Genomic_DNA"/>
</dbReference>
<dbReference type="PIRSF" id="PIRSF008546">
    <property type="entry name" value="UCP008546"/>
    <property type="match status" value="1"/>
</dbReference>
<comment type="caution">
    <text evidence="1">The sequence shown here is derived from an EMBL/GenBank/DDBJ whole genome shotgun (WGS) entry which is preliminary data.</text>
</comment>
<dbReference type="RefSeq" id="WP_183853146.1">
    <property type="nucleotide sequence ID" value="NZ_JACHOO010000002.1"/>
</dbReference>
<dbReference type="InterPro" id="IPR036287">
    <property type="entry name" value="Rv1873-like_sf"/>
</dbReference>
<dbReference type="InterPro" id="IPR014937">
    <property type="entry name" value="DUF1810"/>
</dbReference>
<dbReference type="Proteomes" id="UP000523821">
    <property type="component" value="Unassembled WGS sequence"/>
</dbReference>
<name>A0A7W9CU42_9HYPH</name>
<dbReference type="Pfam" id="PF08837">
    <property type="entry name" value="DUF1810"/>
    <property type="match status" value="1"/>
</dbReference>
<organism evidence="1 2">
    <name type="scientific">Prosthecomicrobium pneumaticum</name>
    <dbReference type="NCBI Taxonomy" id="81895"/>
    <lineage>
        <taxon>Bacteria</taxon>
        <taxon>Pseudomonadati</taxon>
        <taxon>Pseudomonadota</taxon>
        <taxon>Alphaproteobacteria</taxon>
        <taxon>Hyphomicrobiales</taxon>
        <taxon>Kaistiaceae</taxon>
        <taxon>Prosthecomicrobium</taxon>
    </lineage>
</organism>
<dbReference type="Gene3D" id="1.25.40.380">
    <property type="entry name" value="Protein of unknown function DUF1810"/>
    <property type="match status" value="1"/>
</dbReference>
<gene>
    <name evidence="1" type="ORF">GGQ63_000987</name>
</gene>
<dbReference type="AlphaFoldDB" id="A0A7W9CU42"/>
<dbReference type="SUPFAM" id="SSF140736">
    <property type="entry name" value="Rv1873-like"/>
    <property type="match status" value="1"/>
</dbReference>
<proteinExistence type="predicted"/>
<accession>A0A7W9CU42</accession>
<keyword evidence="2" id="KW-1185">Reference proteome</keyword>
<evidence type="ECO:0000313" key="2">
    <source>
        <dbReference type="Proteomes" id="UP000523821"/>
    </source>
</evidence>
<reference evidence="1 2" key="1">
    <citation type="submission" date="2020-08" db="EMBL/GenBank/DDBJ databases">
        <title>Genomic Encyclopedia of Type Strains, Phase IV (KMG-IV): sequencing the most valuable type-strain genomes for metagenomic binning, comparative biology and taxonomic classification.</title>
        <authorList>
            <person name="Goeker M."/>
        </authorList>
    </citation>
    <scope>NUCLEOTIDE SEQUENCE [LARGE SCALE GENOMIC DNA]</scope>
    <source>
        <strain evidence="1 2">DSM 16268</strain>
    </source>
</reference>
<sequence>MADESDPHDLERFVAAQRPLAETVERELRRGRKETHWMWFVFPQVAGLGSSAHAVRYAIRSRAEAAAYLAHPLLGPRLRDWTALVCGHAGRPIGAIFGAPDDLKFRSSMTLFDAVAPGEIFGRALDLFFAGARDRATLDRL</sequence>
<evidence type="ECO:0000313" key="1">
    <source>
        <dbReference type="EMBL" id="MBB5751935.1"/>
    </source>
</evidence>